<comment type="caution">
    <text evidence="6">The sequence shown here is derived from an EMBL/GenBank/DDBJ whole genome shotgun (WGS) entry which is preliminary data.</text>
</comment>
<dbReference type="PANTHER" id="PTHR42852:SF6">
    <property type="entry name" value="THIOL:DISULFIDE INTERCHANGE PROTEIN DSBE"/>
    <property type="match status" value="1"/>
</dbReference>
<dbReference type="AlphaFoldDB" id="A0AAE3SKH4"/>
<dbReference type="InterPro" id="IPR036249">
    <property type="entry name" value="Thioredoxin-like_sf"/>
</dbReference>
<keyword evidence="7" id="KW-1185">Reference proteome</keyword>
<protein>
    <submittedName>
        <fullName evidence="6">TlpA family protein disulfide reductase</fullName>
    </submittedName>
</protein>
<dbReference type="PANTHER" id="PTHR42852">
    <property type="entry name" value="THIOL:DISULFIDE INTERCHANGE PROTEIN DSBE"/>
    <property type="match status" value="1"/>
</dbReference>
<sequence length="463" mass="52942">MKSRIKSIAIIVLLNICVVIAGYAQQKTPHYDRLMGMKETTAIENYVDSLLKGSEQDGMEVLAYYRAKKDQNKVNSITDNLKKRFPNGYTAASEYVMKIYKEGDMAEVEKLVQEYLNRFPTLNLSNMYTVAADRSAKNRSLDHFLMYLGKIEDQDMKGLILNVCSPAFIDSEPERMKEVFDKKLTEFDIAKDDLNKFYDLLEISSDLYVALKDYKNALKCIEPVFLYKQEKSNDFLIKYANVLSLNQEYDKAFVMLDSLVRAGQGNEKLRTDFQVAFSNVFPASDFDHYLAGIQEVLHEEIAHDVSKKIIKEKAPDFYVTDVNGNVKTLDDFKGKLLVLDFWANWCGPCKKSFPAMQQAVNKFKNDKEVEFLFIHTWENAKEPVLVAQKYLKKYNYSFNLLMDLKDKKTGENNAATAFGIKGIPAKFIIDKDGFIRYKGAGFGGGDDELVAELSALIHQIKQN</sequence>
<accession>A0AAE3SKH4</accession>
<evidence type="ECO:0000256" key="4">
    <source>
        <dbReference type="ARBA" id="ARBA00023284"/>
    </source>
</evidence>
<dbReference type="Gene3D" id="3.40.30.10">
    <property type="entry name" value="Glutaredoxin"/>
    <property type="match status" value="1"/>
</dbReference>
<name>A0AAE3SKH4_9BACT</name>
<evidence type="ECO:0000256" key="2">
    <source>
        <dbReference type="ARBA" id="ARBA00022748"/>
    </source>
</evidence>
<feature type="domain" description="Thioredoxin" evidence="5">
    <location>
        <begin position="308"/>
        <end position="462"/>
    </location>
</feature>
<evidence type="ECO:0000313" key="7">
    <source>
        <dbReference type="Proteomes" id="UP001207408"/>
    </source>
</evidence>
<dbReference type="PROSITE" id="PS00194">
    <property type="entry name" value="THIOREDOXIN_1"/>
    <property type="match status" value="1"/>
</dbReference>
<dbReference type="Pfam" id="PF00578">
    <property type="entry name" value="AhpC-TSA"/>
    <property type="match status" value="1"/>
</dbReference>
<keyword evidence="3" id="KW-1015">Disulfide bond</keyword>
<organism evidence="6 7">
    <name type="scientific">Plebeiibacterium marinum</name>
    <dbReference type="NCBI Taxonomy" id="2992111"/>
    <lineage>
        <taxon>Bacteria</taxon>
        <taxon>Pseudomonadati</taxon>
        <taxon>Bacteroidota</taxon>
        <taxon>Bacteroidia</taxon>
        <taxon>Marinilabiliales</taxon>
        <taxon>Marinilabiliaceae</taxon>
        <taxon>Plebeiibacterium</taxon>
    </lineage>
</organism>
<dbReference type="EMBL" id="JAPDPI010000012">
    <property type="protein sequence ID" value="MCW3805540.1"/>
    <property type="molecule type" value="Genomic_DNA"/>
</dbReference>
<comment type="subcellular location">
    <subcellularLocation>
        <location evidence="1">Cell envelope</location>
    </subcellularLocation>
</comment>
<dbReference type="GO" id="GO:0016209">
    <property type="term" value="F:antioxidant activity"/>
    <property type="evidence" value="ECO:0007669"/>
    <property type="project" value="InterPro"/>
</dbReference>
<keyword evidence="2" id="KW-0201">Cytochrome c-type biogenesis</keyword>
<dbReference type="InterPro" id="IPR050553">
    <property type="entry name" value="Thioredoxin_ResA/DsbE_sf"/>
</dbReference>
<dbReference type="InterPro" id="IPR000866">
    <property type="entry name" value="AhpC/TSA"/>
</dbReference>
<dbReference type="InterPro" id="IPR013766">
    <property type="entry name" value="Thioredoxin_domain"/>
</dbReference>
<reference evidence="6" key="1">
    <citation type="submission" date="2022-10" db="EMBL/GenBank/DDBJ databases">
        <authorList>
            <person name="Yu W.X."/>
        </authorList>
    </citation>
    <scope>NUCLEOTIDE SEQUENCE</scope>
    <source>
        <strain evidence="6">D04</strain>
    </source>
</reference>
<dbReference type="GO" id="GO:0017004">
    <property type="term" value="P:cytochrome complex assembly"/>
    <property type="evidence" value="ECO:0007669"/>
    <property type="project" value="UniProtKB-KW"/>
</dbReference>
<evidence type="ECO:0000256" key="1">
    <source>
        <dbReference type="ARBA" id="ARBA00004196"/>
    </source>
</evidence>
<dbReference type="RefSeq" id="WP_301198911.1">
    <property type="nucleotide sequence ID" value="NZ_JAPDPI010000012.1"/>
</dbReference>
<keyword evidence="4" id="KW-0676">Redox-active center</keyword>
<dbReference type="Proteomes" id="UP001207408">
    <property type="component" value="Unassembled WGS sequence"/>
</dbReference>
<evidence type="ECO:0000256" key="3">
    <source>
        <dbReference type="ARBA" id="ARBA00023157"/>
    </source>
</evidence>
<dbReference type="CDD" id="cd02966">
    <property type="entry name" value="TlpA_like_family"/>
    <property type="match status" value="1"/>
</dbReference>
<dbReference type="GO" id="GO:0016491">
    <property type="term" value="F:oxidoreductase activity"/>
    <property type="evidence" value="ECO:0007669"/>
    <property type="project" value="InterPro"/>
</dbReference>
<evidence type="ECO:0000259" key="5">
    <source>
        <dbReference type="PROSITE" id="PS51352"/>
    </source>
</evidence>
<gene>
    <name evidence="6" type="ORF">OM074_07860</name>
</gene>
<evidence type="ECO:0000313" key="6">
    <source>
        <dbReference type="EMBL" id="MCW3805540.1"/>
    </source>
</evidence>
<proteinExistence type="predicted"/>
<dbReference type="PROSITE" id="PS51352">
    <property type="entry name" value="THIOREDOXIN_2"/>
    <property type="match status" value="1"/>
</dbReference>
<dbReference type="GO" id="GO:0030313">
    <property type="term" value="C:cell envelope"/>
    <property type="evidence" value="ECO:0007669"/>
    <property type="project" value="UniProtKB-SubCell"/>
</dbReference>
<dbReference type="InterPro" id="IPR017937">
    <property type="entry name" value="Thioredoxin_CS"/>
</dbReference>
<dbReference type="SUPFAM" id="SSF52833">
    <property type="entry name" value="Thioredoxin-like"/>
    <property type="match status" value="1"/>
</dbReference>